<keyword evidence="2" id="KW-0812">Transmembrane</keyword>
<gene>
    <name evidence="3" type="ORF">Rhopal_007183-T1</name>
</gene>
<comment type="caution">
    <text evidence="3">The sequence shown here is derived from an EMBL/GenBank/DDBJ whole genome shotgun (WGS) entry which is preliminary data.</text>
</comment>
<feature type="compositionally biased region" description="Basic and acidic residues" evidence="1">
    <location>
        <begin position="158"/>
        <end position="173"/>
    </location>
</feature>
<organism evidence="3 4">
    <name type="scientific">Rhodotorula paludigena</name>
    <dbReference type="NCBI Taxonomy" id="86838"/>
    <lineage>
        <taxon>Eukaryota</taxon>
        <taxon>Fungi</taxon>
        <taxon>Dikarya</taxon>
        <taxon>Basidiomycota</taxon>
        <taxon>Pucciniomycotina</taxon>
        <taxon>Microbotryomycetes</taxon>
        <taxon>Sporidiobolales</taxon>
        <taxon>Sporidiobolaceae</taxon>
        <taxon>Rhodotorula</taxon>
    </lineage>
</organism>
<evidence type="ECO:0000313" key="3">
    <source>
        <dbReference type="EMBL" id="GJN94109.1"/>
    </source>
</evidence>
<name>A0AAV5GVW5_9BASI</name>
<sequence length="1715" mass="190804">MSGRSGPRSRQAAKSRERPPAPFRVVRAMTVSGLLPYIRHQKLKGRIKADGPEVLALQTRSSMEEVVKLLQQNGYDINNTVHVIDAAAITFGQYQQLRDGVQYAPLNIAKEKVACGIEAAIEAYVLVIQQSFGPGSRVCVVFDHEHLRPRLKEETDKKRMLTSWRKKESQRRWADKHRKGSKDPTAMELDVEGEIAPRVTKHKFQQGMPKRALLAGTPWSEVEVPFPLERARFTQELTRQHGQAFCDTLGIDSIVAQGEADPLVANKIREFRASHPASQLYVHAVDSDAVVMLRAIDSEVLIAPKKLVKLEVLFRVAFESSTEWSRLTSLDAQLAFALLVGHDFSKGLLNIGPVKLIESGKLVTLCNADWFSYTEADFHDALKHALEGTWQQQIDQSRVPSLEHMRRALRALRGEDVPAHEFGSKDIWRDEVRQELHEAAAALVANHLETTAAGQAWSNIELPFPQKTTRKALLPALESHHKVSAAAAPSQVPPRTPRNPARPQPSKSQQRARAVQGASSRAGSARGVKGNGLTFKGFDIADVEAYRSIRDRVVDFGQRFREAEPAAALWREAEAERQAQKEAAANTPAGSKRQAQDTLDEDVEMSDGEDAGSRESLDNNEGDEDDEDDEEDDKDDELAGTDKDEDEEDHVASSKSRSKKSIKQMFALTTQQLQPKQAYRKLAQADELDVKTGKVKVKTDNDGSVDPEDAARHLFELALAQVGLEHGHLVAVAYPKIVKAAFAISPFHNIVRQVTPAHGSHDHVELARWLTLVVETVRMQQGSLVIGKTLAASCPTPPDADKRIDDIEFSGLSAADKKNLVKSPGFQARWNRLTFQQKQFCIIENASWVPLFMYEIIDQIRLEQQIRVSALDRTFHYAALKTMATSCLHDITQQNDRRLQELVAACLESNLERLGILQKYAEEHFAFNAEQPLGLNISSERLDRLNAADGVQTAMRTVLLKALVAQLKAAPVAYDAGRVKQWRDETRRAVKAWQAHKKAPKEVQDDIHLAKDITNILAELTKILRAGYRRSAELEERTKAAADHEDGTNSRRGSRKRSAPATAPGEQRSPATVRREKAEATATIDSVLNSDKDTTIPRRHMSAVVMALCSTLDQLKLSTYRATSLVLSGDNFSFLVSNYDSVRDTWVANANTIIARAQNAVGRLPVSPGWSTQTVDLKIRHQTRYGQMYRSSDARARYVLLEGVHDLKITRFVTVNHSPDKVIPLLAVNPKVDAQISSLCNMLPQTRPLALGQIAEVVHLLFDTSKFPTFVPHGQVTIQRHAVSILGFDLERVSAPTLVELNTDIITAFNTVLGKRSTQTTGWLTKDGLETWNKRRYYVLQPDHKLNQYHRVTLEPLMSDAGKGRLELSASAASRLDGVTRIYNKWSAAQEAKAKPINFNNVHAKVRSALFGAANNDVGDIRDPALFDSKTIVVGIDIGETLAAAFTALPPLDHADSPVRVAEVRSSTIYAYDHGDRNTQAEVAAHSNLKCLRDTLGKDEATKADAAFFALLELRNPVRRAIVWQHNQQRQSAFKKLGTDLVRDLCSRFVNSANTSRKVVVFLGDEGGGNLKDKKPRRKRGTKYGSVIFKHFVEAFKTVPRLKLTICSVNESHSSKRCPDPSCRMERVCKGQQCCLKHPKRKCDNSSVFRLLQCKACTVAFHRDFVGAFNIIWIGLVGAVVYKLHAFSSTTTSTFADATQQRSAQAKATAKRVKR</sequence>
<evidence type="ECO:0000313" key="4">
    <source>
        <dbReference type="Proteomes" id="UP001342314"/>
    </source>
</evidence>
<evidence type="ECO:0000256" key="1">
    <source>
        <dbReference type="SAM" id="MobiDB-lite"/>
    </source>
</evidence>
<feature type="compositionally biased region" description="Pro residues" evidence="1">
    <location>
        <begin position="491"/>
        <end position="503"/>
    </location>
</feature>
<proteinExistence type="predicted"/>
<feature type="compositionally biased region" description="Acidic residues" evidence="1">
    <location>
        <begin position="598"/>
        <end position="610"/>
    </location>
</feature>
<protein>
    <submittedName>
        <fullName evidence="3">Uncharacterized protein</fullName>
    </submittedName>
</protein>
<dbReference type="EMBL" id="BQKY01000016">
    <property type="protein sequence ID" value="GJN94109.1"/>
    <property type="molecule type" value="Genomic_DNA"/>
</dbReference>
<feature type="region of interest" description="Disordered" evidence="1">
    <location>
        <begin position="158"/>
        <end position="185"/>
    </location>
</feature>
<feature type="region of interest" description="Disordered" evidence="1">
    <location>
        <begin position="480"/>
        <end position="533"/>
    </location>
</feature>
<reference evidence="3 4" key="1">
    <citation type="submission" date="2021-12" db="EMBL/GenBank/DDBJ databases">
        <title>High titer production of polyol ester of fatty acids by Rhodotorula paludigena BS15 towards product separation-free biomass refinery.</title>
        <authorList>
            <person name="Mano J."/>
            <person name="Ono H."/>
            <person name="Tanaka T."/>
            <person name="Naito K."/>
            <person name="Sushida H."/>
            <person name="Ike M."/>
            <person name="Tokuyasu K."/>
            <person name="Kitaoka M."/>
        </authorList>
    </citation>
    <scope>NUCLEOTIDE SEQUENCE [LARGE SCALE GENOMIC DNA]</scope>
    <source>
        <strain evidence="3 4">BS15</strain>
    </source>
</reference>
<feature type="transmembrane region" description="Helical" evidence="2">
    <location>
        <begin position="1665"/>
        <end position="1684"/>
    </location>
</feature>
<feature type="compositionally biased region" description="Basic and acidic residues" evidence="1">
    <location>
        <begin position="1034"/>
        <end position="1049"/>
    </location>
</feature>
<feature type="region of interest" description="Disordered" evidence="1">
    <location>
        <begin position="572"/>
        <end position="661"/>
    </location>
</feature>
<feature type="compositionally biased region" description="Acidic residues" evidence="1">
    <location>
        <begin position="618"/>
        <end position="649"/>
    </location>
</feature>
<dbReference type="Proteomes" id="UP001342314">
    <property type="component" value="Unassembled WGS sequence"/>
</dbReference>
<feature type="region of interest" description="Disordered" evidence="1">
    <location>
        <begin position="1"/>
        <end position="21"/>
    </location>
</feature>
<feature type="region of interest" description="Disordered" evidence="1">
    <location>
        <begin position="1034"/>
        <end position="1086"/>
    </location>
</feature>
<evidence type="ECO:0000256" key="2">
    <source>
        <dbReference type="SAM" id="Phobius"/>
    </source>
</evidence>
<keyword evidence="2" id="KW-1133">Transmembrane helix</keyword>
<keyword evidence="2" id="KW-0472">Membrane</keyword>
<accession>A0AAV5GVW5</accession>
<feature type="compositionally biased region" description="Polar residues" evidence="1">
    <location>
        <begin position="505"/>
        <end position="522"/>
    </location>
</feature>
<keyword evidence="4" id="KW-1185">Reference proteome</keyword>